<accession>A0A0V0UI11</accession>
<proteinExistence type="predicted"/>
<keyword evidence="2" id="KW-1185">Reference proteome</keyword>
<evidence type="ECO:0000313" key="1">
    <source>
        <dbReference type="EMBL" id="KRX50728.1"/>
    </source>
</evidence>
<evidence type="ECO:0000313" key="2">
    <source>
        <dbReference type="Proteomes" id="UP000055048"/>
    </source>
</evidence>
<dbReference type="Proteomes" id="UP000055048">
    <property type="component" value="Unassembled WGS sequence"/>
</dbReference>
<protein>
    <submittedName>
        <fullName evidence="1">Uncharacterized protein</fullName>
    </submittedName>
</protein>
<comment type="caution">
    <text evidence="1">The sequence shown here is derived from an EMBL/GenBank/DDBJ whole genome shotgun (WGS) entry which is preliminary data.</text>
</comment>
<reference evidence="1 2" key="1">
    <citation type="submission" date="2015-01" db="EMBL/GenBank/DDBJ databases">
        <title>Evolution of Trichinella species and genotypes.</title>
        <authorList>
            <person name="Korhonen P.K."/>
            <person name="Edoardo P."/>
            <person name="Giuseppe L.R."/>
            <person name="Gasser R.B."/>
        </authorList>
    </citation>
    <scope>NUCLEOTIDE SEQUENCE [LARGE SCALE GENOMIC DNA]</scope>
    <source>
        <strain evidence="1">ISS417</strain>
    </source>
</reference>
<gene>
    <name evidence="1" type="ORF">T05_6280</name>
</gene>
<organism evidence="1 2">
    <name type="scientific">Trichinella murrelli</name>
    <dbReference type="NCBI Taxonomy" id="144512"/>
    <lineage>
        <taxon>Eukaryota</taxon>
        <taxon>Metazoa</taxon>
        <taxon>Ecdysozoa</taxon>
        <taxon>Nematoda</taxon>
        <taxon>Enoplea</taxon>
        <taxon>Dorylaimia</taxon>
        <taxon>Trichinellida</taxon>
        <taxon>Trichinellidae</taxon>
        <taxon>Trichinella</taxon>
    </lineage>
</organism>
<name>A0A0V0UI11_9BILA</name>
<sequence length="100" mass="11337">MVLDRRSLMGLLNLTGAYSSGLHRSRPSTKQLESDVAITAAPIQLFVQSFNGSSAAQLLRTYNIDDAQFRPFERHQDVPSFRVHNRRKNAYINFPITDAE</sequence>
<dbReference type="AlphaFoldDB" id="A0A0V0UI11"/>
<dbReference type="OrthoDB" id="10456681at2759"/>
<dbReference type="EMBL" id="JYDJ01000004">
    <property type="protein sequence ID" value="KRX50728.1"/>
    <property type="molecule type" value="Genomic_DNA"/>
</dbReference>